<sequence length="199" mass="23198">MQNGTFFATGSEGFWFLTHCRGGYDMKHVVFTFDGDDCKLHLNRLAALGFMLATLALTFTLDTMTYLKLKNMNSKLTRQSSFTKHQRASRQRCEDYVLTQTFVLPLTLLLQHALFFVRSTDFTKFDSIVLNFTFNMLVIIVIYQIEAIVELITNKSLNSFLYRLWNRRRSRERTPPESNQLLKRRGAMQTDVIVIDISK</sequence>
<name>A0A1I7SI32_BURXY</name>
<protein>
    <submittedName>
        <fullName evidence="4">7TM_GPCR_Srx domain-containing protein</fullName>
    </submittedName>
</protein>
<feature type="transmembrane region" description="Helical" evidence="1">
    <location>
        <begin position="96"/>
        <end position="116"/>
    </location>
</feature>
<accession>A0A1I7SI32</accession>
<keyword evidence="1" id="KW-0812">Transmembrane</keyword>
<dbReference type="InterPro" id="IPR019430">
    <property type="entry name" value="7TM_GPCR_serpentine_rcpt_Srx"/>
</dbReference>
<feature type="transmembrane region" description="Helical" evidence="1">
    <location>
        <begin position="128"/>
        <end position="149"/>
    </location>
</feature>
<evidence type="ECO:0000313" key="4">
    <source>
        <dbReference type="WBParaSite" id="BXY_1270100.1"/>
    </source>
</evidence>
<dbReference type="AlphaFoldDB" id="A0A1I7SI32"/>
<keyword evidence="1" id="KW-1133">Transmembrane helix</keyword>
<organism evidence="3 4">
    <name type="scientific">Bursaphelenchus xylophilus</name>
    <name type="common">Pinewood nematode worm</name>
    <name type="synonym">Aphelenchoides xylophilus</name>
    <dbReference type="NCBI Taxonomy" id="6326"/>
    <lineage>
        <taxon>Eukaryota</taxon>
        <taxon>Metazoa</taxon>
        <taxon>Ecdysozoa</taxon>
        <taxon>Nematoda</taxon>
        <taxon>Chromadorea</taxon>
        <taxon>Rhabditida</taxon>
        <taxon>Tylenchina</taxon>
        <taxon>Tylenchomorpha</taxon>
        <taxon>Aphelenchoidea</taxon>
        <taxon>Aphelenchoididae</taxon>
        <taxon>Bursaphelenchus</taxon>
    </lineage>
</organism>
<evidence type="ECO:0000313" key="3">
    <source>
        <dbReference type="Proteomes" id="UP000095284"/>
    </source>
</evidence>
<evidence type="ECO:0000259" key="2">
    <source>
        <dbReference type="Pfam" id="PF10328"/>
    </source>
</evidence>
<dbReference type="WBParaSite" id="BXY_1270100.1">
    <property type="protein sequence ID" value="BXY_1270100.1"/>
    <property type="gene ID" value="BXY_1270100"/>
</dbReference>
<reference evidence="4" key="1">
    <citation type="submission" date="2016-11" db="UniProtKB">
        <authorList>
            <consortium name="WormBaseParasite"/>
        </authorList>
    </citation>
    <scope>IDENTIFICATION</scope>
</reference>
<proteinExistence type="predicted"/>
<feature type="domain" description="7TM GPCR serpentine receptor class x (Srx)" evidence="2">
    <location>
        <begin position="16"/>
        <end position="154"/>
    </location>
</feature>
<keyword evidence="1" id="KW-0472">Membrane</keyword>
<dbReference type="Proteomes" id="UP000095284">
    <property type="component" value="Unplaced"/>
</dbReference>
<evidence type="ECO:0000256" key="1">
    <source>
        <dbReference type="SAM" id="Phobius"/>
    </source>
</evidence>
<feature type="transmembrane region" description="Helical" evidence="1">
    <location>
        <begin position="45"/>
        <end position="67"/>
    </location>
</feature>
<dbReference type="Pfam" id="PF10328">
    <property type="entry name" value="7TM_GPCR_Srx"/>
    <property type="match status" value="1"/>
</dbReference>